<dbReference type="SMART" id="SM00448">
    <property type="entry name" value="REC"/>
    <property type="match status" value="1"/>
</dbReference>
<name>A0A848EA40_9PROT</name>
<proteinExistence type="predicted"/>
<accession>A0A848EA40</accession>
<dbReference type="PROSITE" id="PS50110">
    <property type="entry name" value="RESPONSE_REGULATORY"/>
    <property type="match status" value="1"/>
</dbReference>
<gene>
    <name evidence="3" type="ORF">GWK16_08845</name>
</gene>
<dbReference type="EMBL" id="JABBKX010000002">
    <property type="protein sequence ID" value="NMJ41344.1"/>
    <property type="molecule type" value="Genomic_DNA"/>
</dbReference>
<dbReference type="SUPFAM" id="SSF52172">
    <property type="entry name" value="CheY-like"/>
    <property type="match status" value="1"/>
</dbReference>
<reference evidence="3 4" key="1">
    <citation type="submission" date="2020-03" db="EMBL/GenBank/DDBJ databases">
        <authorList>
            <person name="Sun Q."/>
        </authorList>
    </citation>
    <scope>NUCLEOTIDE SEQUENCE [LARGE SCALE GENOMIC DNA]</scope>
    <source>
        <strain evidence="3 4">JC162</strain>
    </source>
</reference>
<evidence type="ECO:0000313" key="4">
    <source>
        <dbReference type="Proteomes" id="UP000548582"/>
    </source>
</evidence>
<evidence type="ECO:0000256" key="1">
    <source>
        <dbReference type="PROSITE-ProRule" id="PRU00169"/>
    </source>
</evidence>
<protein>
    <submittedName>
        <fullName evidence="3">Response regulator</fullName>
    </submittedName>
</protein>
<dbReference type="AlphaFoldDB" id="A0A848EA40"/>
<dbReference type="InterPro" id="IPR011006">
    <property type="entry name" value="CheY-like_superfamily"/>
</dbReference>
<evidence type="ECO:0000259" key="2">
    <source>
        <dbReference type="PROSITE" id="PS50110"/>
    </source>
</evidence>
<dbReference type="InterPro" id="IPR001789">
    <property type="entry name" value="Sig_transdc_resp-reg_receiver"/>
</dbReference>
<comment type="caution">
    <text evidence="3">The sequence shown here is derived from an EMBL/GenBank/DDBJ whole genome shotgun (WGS) entry which is preliminary data.</text>
</comment>
<feature type="domain" description="Response regulatory" evidence="2">
    <location>
        <begin position="10"/>
        <end position="127"/>
    </location>
</feature>
<comment type="caution">
    <text evidence="1">Lacks conserved residue(s) required for the propagation of feature annotation.</text>
</comment>
<dbReference type="RefSeq" id="WP_170053556.1">
    <property type="nucleotide sequence ID" value="NZ_JABBKX010000002.1"/>
</dbReference>
<keyword evidence="4" id="KW-1185">Reference proteome</keyword>
<dbReference type="Proteomes" id="UP000548582">
    <property type="component" value="Unassembled WGS sequence"/>
</dbReference>
<evidence type="ECO:0000313" key="3">
    <source>
        <dbReference type="EMBL" id="NMJ41344.1"/>
    </source>
</evidence>
<organism evidence="3 4">
    <name type="scientific">Neoroseomonas marina</name>
    <dbReference type="NCBI Taxonomy" id="1232220"/>
    <lineage>
        <taxon>Bacteria</taxon>
        <taxon>Pseudomonadati</taxon>
        <taxon>Pseudomonadota</taxon>
        <taxon>Alphaproteobacteria</taxon>
        <taxon>Acetobacterales</taxon>
        <taxon>Acetobacteraceae</taxon>
        <taxon>Neoroseomonas</taxon>
    </lineage>
</organism>
<dbReference type="Gene3D" id="3.40.50.2300">
    <property type="match status" value="1"/>
</dbReference>
<dbReference type="GO" id="GO:0000160">
    <property type="term" value="P:phosphorelay signal transduction system"/>
    <property type="evidence" value="ECO:0007669"/>
    <property type="project" value="InterPro"/>
</dbReference>
<sequence>MAAEPGPPLSILLIDPRAGASAVVRTMLEASGHRVTFVHDWATAELRLTLQPYEAVVMSVVTPGTRRKSAAALLRACSGRNGALPLLGLATGADHLAREKALAEGFDAVLVQPYAAEVLEAALRQVVLDREPPLLLDAERRTALRGRHGPSALAALDEVPMALAARLLPPIIEQGAAAEEILAAGEALAEALEAVGAVHATAMAREMASGAAQGRRAAYPMAAALTATRGALRHDRLTAARRDPIWAASDSPSGDTP</sequence>